<dbReference type="EMBL" id="QKWP01001290">
    <property type="protein sequence ID" value="RIB10109.1"/>
    <property type="molecule type" value="Genomic_DNA"/>
</dbReference>
<dbReference type="GO" id="GO:0005524">
    <property type="term" value="F:ATP binding"/>
    <property type="evidence" value="ECO:0007669"/>
    <property type="project" value="UniProtKB-KW"/>
</dbReference>
<name>A0A397UMT9_9GLOM</name>
<evidence type="ECO:0000259" key="3">
    <source>
        <dbReference type="PROSITE" id="PS50011"/>
    </source>
</evidence>
<evidence type="ECO:0000256" key="2">
    <source>
        <dbReference type="ARBA" id="ARBA00022840"/>
    </source>
</evidence>
<keyword evidence="4" id="KW-0418">Kinase</keyword>
<dbReference type="OrthoDB" id="346907at2759"/>
<dbReference type="PANTHER" id="PTHR44329">
    <property type="entry name" value="SERINE/THREONINE-PROTEIN KINASE TNNI3K-RELATED"/>
    <property type="match status" value="1"/>
</dbReference>
<evidence type="ECO:0000313" key="4">
    <source>
        <dbReference type="EMBL" id="RIB10109.1"/>
    </source>
</evidence>
<keyword evidence="2" id="KW-0067">ATP-binding</keyword>
<keyword evidence="5" id="KW-1185">Reference proteome</keyword>
<proteinExistence type="predicted"/>
<dbReference type="InterPro" id="IPR011009">
    <property type="entry name" value="Kinase-like_dom_sf"/>
</dbReference>
<dbReference type="InterPro" id="IPR000719">
    <property type="entry name" value="Prot_kinase_dom"/>
</dbReference>
<reference evidence="4 5" key="1">
    <citation type="submission" date="2018-06" db="EMBL/GenBank/DDBJ databases">
        <title>Comparative genomics reveals the genomic features of Rhizophagus irregularis, R. cerebriforme, R. diaphanum and Gigaspora rosea, and their symbiotic lifestyle signature.</title>
        <authorList>
            <person name="Morin E."/>
            <person name="San Clemente H."/>
            <person name="Chen E.C.H."/>
            <person name="De La Providencia I."/>
            <person name="Hainaut M."/>
            <person name="Kuo A."/>
            <person name="Kohler A."/>
            <person name="Murat C."/>
            <person name="Tang N."/>
            <person name="Roy S."/>
            <person name="Loubradou J."/>
            <person name="Henrissat B."/>
            <person name="Grigoriev I.V."/>
            <person name="Corradi N."/>
            <person name="Roux C."/>
            <person name="Martin F.M."/>
        </authorList>
    </citation>
    <scope>NUCLEOTIDE SEQUENCE [LARGE SCALE GENOMIC DNA]</scope>
    <source>
        <strain evidence="4 5">DAOM 194757</strain>
    </source>
</reference>
<gene>
    <name evidence="4" type="ORF">C2G38_215446</name>
</gene>
<dbReference type="GO" id="GO:0004674">
    <property type="term" value="F:protein serine/threonine kinase activity"/>
    <property type="evidence" value="ECO:0007669"/>
    <property type="project" value="TreeGrafter"/>
</dbReference>
<dbReference type="AlphaFoldDB" id="A0A397UMT9"/>
<dbReference type="PRINTS" id="PR00109">
    <property type="entry name" value="TYRKINASE"/>
</dbReference>
<dbReference type="Proteomes" id="UP000266673">
    <property type="component" value="Unassembled WGS sequence"/>
</dbReference>
<comment type="caution">
    <text evidence="4">The sequence shown here is derived from an EMBL/GenBank/DDBJ whole genome shotgun (WGS) entry which is preliminary data.</text>
</comment>
<evidence type="ECO:0000313" key="5">
    <source>
        <dbReference type="Proteomes" id="UP000266673"/>
    </source>
</evidence>
<dbReference type="STRING" id="44941.A0A397UMT9"/>
<dbReference type="Gene3D" id="1.10.510.10">
    <property type="entry name" value="Transferase(Phosphotransferase) domain 1"/>
    <property type="match status" value="1"/>
</dbReference>
<keyword evidence="1" id="KW-0547">Nucleotide-binding</keyword>
<dbReference type="InterPro" id="IPR051681">
    <property type="entry name" value="Ser/Thr_Kinases-Pseudokinases"/>
</dbReference>
<accession>A0A397UMT9</accession>
<dbReference type="PANTHER" id="PTHR44329:SF298">
    <property type="entry name" value="MIXED LINEAGE KINASE DOMAIN-LIKE PROTEIN"/>
    <property type="match status" value="1"/>
</dbReference>
<evidence type="ECO:0000256" key="1">
    <source>
        <dbReference type="ARBA" id="ARBA00022741"/>
    </source>
</evidence>
<dbReference type="SUPFAM" id="SSF56112">
    <property type="entry name" value="Protein kinase-like (PK-like)"/>
    <property type="match status" value="1"/>
</dbReference>
<organism evidence="4 5">
    <name type="scientific">Gigaspora rosea</name>
    <dbReference type="NCBI Taxonomy" id="44941"/>
    <lineage>
        <taxon>Eukaryota</taxon>
        <taxon>Fungi</taxon>
        <taxon>Fungi incertae sedis</taxon>
        <taxon>Mucoromycota</taxon>
        <taxon>Glomeromycotina</taxon>
        <taxon>Glomeromycetes</taxon>
        <taxon>Diversisporales</taxon>
        <taxon>Gigasporaceae</taxon>
        <taxon>Gigaspora</taxon>
    </lineage>
</organism>
<sequence>MITIQDCIELTEKYIFEKRIDCYDRSEFSDPEKIADGVCKLKWRNCGIAVALKSIKIPKEILLLRKVACHPNIISFYGLIKDSSNEHYNMVLEFANDGNLREYLKAYFSRLQWIDKLHMAKEISQGLSFLHVNNIIHHDLHSKNILVQGGKMRIADFGLSKQTNDVSIIPTSGVYGLPAYIEPQYFKDPLYKLDEKSDIYSFGVILWEISSGRPPFKSFTSKEAIAIHIFQGKREQPIDDTPQTFVKLYTECWDEDPVNRPEAKSVLKTLNLLISNISNPDYRINTYKYSANNKIT</sequence>
<dbReference type="Pfam" id="PF07714">
    <property type="entry name" value="PK_Tyr_Ser-Thr"/>
    <property type="match status" value="1"/>
</dbReference>
<keyword evidence="4" id="KW-0808">Transferase</keyword>
<feature type="domain" description="Protein kinase" evidence="3">
    <location>
        <begin position="1"/>
        <end position="274"/>
    </location>
</feature>
<dbReference type="PROSITE" id="PS50011">
    <property type="entry name" value="PROTEIN_KINASE_DOM"/>
    <property type="match status" value="1"/>
</dbReference>
<protein>
    <submittedName>
        <fullName evidence="4">Kinase-like domain-containing protein</fullName>
    </submittedName>
</protein>
<dbReference type="InterPro" id="IPR001245">
    <property type="entry name" value="Ser-Thr/Tyr_kinase_cat_dom"/>
</dbReference>